<keyword evidence="4 6" id="KW-1133">Transmembrane helix</keyword>
<name>A0A2J0Z4U6_RHIML</name>
<comment type="subcellular location">
    <subcellularLocation>
        <location evidence="1">Cell membrane</location>
        <topology evidence="1">Multi-pass membrane protein</topology>
    </subcellularLocation>
</comment>
<dbReference type="PANTHER" id="PTHR42920">
    <property type="entry name" value="OS03G0707200 PROTEIN-RELATED"/>
    <property type="match status" value="1"/>
</dbReference>
<reference evidence="8 9" key="1">
    <citation type="submission" date="2017-06" db="EMBL/GenBank/DDBJ databases">
        <title>Ensifer strains isolated from leguminous trees and herbs display diverse denitrification phenotypes with some acting as strong N2O sinks.</title>
        <authorList>
            <person name="Woliy K."/>
            <person name="Mania D."/>
            <person name="Bakken L.R."/>
            <person name="Frostegard A."/>
        </authorList>
    </citation>
    <scope>NUCLEOTIDE SEQUENCE [LARGE SCALE GENOMIC DNA]</scope>
    <source>
        <strain evidence="8 9">AC50a</strain>
    </source>
</reference>
<dbReference type="Proteomes" id="UP000231987">
    <property type="component" value="Unassembled WGS sequence"/>
</dbReference>
<feature type="transmembrane region" description="Helical" evidence="6">
    <location>
        <begin position="66"/>
        <end position="87"/>
    </location>
</feature>
<evidence type="ECO:0000313" key="8">
    <source>
        <dbReference type="EMBL" id="PJR15549.1"/>
    </source>
</evidence>
<dbReference type="EMBL" id="NJGD01000004">
    <property type="protein sequence ID" value="PJR15549.1"/>
    <property type="molecule type" value="Genomic_DNA"/>
</dbReference>
<dbReference type="Pfam" id="PF00892">
    <property type="entry name" value="EamA"/>
    <property type="match status" value="2"/>
</dbReference>
<dbReference type="RefSeq" id="WP_100671981.1">
    <property type="nucleotide sequence ID" value="NZ_CP141212.1"/>
</dbReference>
<keyword evidence="3 6" id="KW-0812">Transmembrane</keyword>
<dbReference type="InterPro" id="IPR037185">
    <property type="entry name" value="EmrE-like"/>
</dbReference>
<proteinExistence type="predicted"/>
<keyword evidence="5 6" id="KW-0472">Membrane</keyword>
<feature type="transmembrane region" description="Helical" evidence="6">
    <location>
        <begin position="33"/>
        <end position="54"/>
    </location>
</feature>
<dbReference type="SUPFAM" id="SSF103481">
    <property type="entry name" value="Multidrug resistance efflux transporter EmrE"/>
    <property type="match status" value="2"/>
</dbReference>
<evidence type="ECO:0000256" key="2">
    <source>
        <dbReference type="ARBA" id="ARBA00022475"/>
    </source>
</evidence>
<evidence type="ECO:0000256" key="4">
    <source>
        <dbReference type="ARBA" id="ARBA00022989"/>
    </source>
</evidence>
<dbReference type="AlphaFoldDB" id="A0A2J0Z4U6"/>
<dbReference type="InterPro" id="IPR051258">
    <property type="entry name" value="Diverse_Substrate_Transporter"/>
</dbReference>
<evidence type="ECO:0000256" key="1">
    <source>
        <dbReference type="ARBA" id="ARBA00004651"/>
    </source>
</evidence>
<feature type="transmembrane region" description="Helical" evidence="6">
    <location>
        <begin position="123"/>
        <end position="145"/>
    </location>
</feature>
<protein>
    <submittedName>
        <fullName evidence="8">EamA family transporter</fullName>
    </submittedName>
</protein>
<sequence length="300" mass="31482">MTRIQANLFLLFSGAIWGAGFVAQSTAMDAIGPLWFIGLRFAIATLVALPLALLEKKQAAAPLPRNAMRNFVFVGLALFGGAVTQQYGLLTTTVTNSGFLTGLYVVFVPVLTVVFLRRRPHWVIWPAALLAAFGIFLLSGGALSALTGGDMLTIVCALFWAVQLMLVGLFAPATGRPMLLSMTQFAVCAVAGCALAGLLEPLSFDAISGALPQILYAGIFSSGIAFICQVVGQRYTTAPQAAIFLSSEALFAALFGVLLLGETITPVGYVGCAVIFLAMLAVELVPELTKKRGEAAEAAV</sequence>
<evidence type="ECO:0000313" key="9">
    <source>
        <dbReference type="Proteomes" id="UP000231987"/>
    </source>
</evidence>
<organism evidence="8 9">
    <name type="scientific">Rhizobium meliloti</name>
    <name type="common">Ensifer meliloti</name>
    <name type="synonym">Sinorhizobium meliloti</name>
    <dbReference type="NCBI Taxonomy" id="382"/>
    <lineage>
        <taxon>Bacteria</taxon>
        <taxon>Pseudomonadati</taxon>
        <taxon>Pseudomonadota</taxon>
        <taxon>Alphaproteobacteria</taxon>
        <taxon>Hyphomicrobiales</taxon>
        <taxon>Rhizobiaceae</taxon>
        <taxon>Sinorhizobium/Ensifer group</taxon>
        <taxon>Sinorhizobium</taxon>
    </lineage>
</organism>
<evidence type="ECO:0000256" key="6">
    <source>
        <dbReference type="SAM" id="Phobius"/>
    </source>
</evidence>
<feature type="transmembrane region" description="Helical" evidence="6">
    <location>
        <begin position="151"/>
        <end position="171"/>
    </location>
</feature>
<keyword evidence="2" id="KW-1003">Cell membrane</keyword>
<evidence type="ECO:0000256" key="3">
    <source>
        <dbReference type="ARBA" id="ARBA00022692"/>
    </source>
</evidence>
<feature type="domain" description="EamA" evidence="7">
    <location>
        <begin position="149"/>
        <end position="281"/>
    </location>
</feature>
<feature type="transmembrane region" description="Helical" evidence="6">
    <location>
        <begin position="243"/>
        <end position="261"/>
    </location>
</feature>
<feature type="transmembrane region" description="Helical" evidence="6">
    <location>
        <begin position="267"/>
        <end position="285"/>
    </location>
</feature>
<evidence type="ECO:0000256" key="5">
    <source>
        <dbReference type="ARBA" id="ARBA00023136"/>
    </source>
</evidence>
<gene>
    <name evidence="8" type="ORF">CEJ86_11490</name>
</gene>
<feature type="transmembrane region" description="Helical" evidence="6">
    <location>
        <begin position="211"/>
        <end position="231"/>
    </location>
</feature>
<evidence type="ECO:0000259" key="7">
    <source>
        <dbReference type="Pfam" id="PF00892"/>
    </source>
</evidence>
<accession>A0A2J0Z4U6</accession>
<comment type="caution">
    <text evidence="8">The sequence shown here is derived from an EMBL/GenBank/DDBJ whole genome shotgun (WGS) entry which is preliminary data.</text>
</comment>
<feature type="transmembrane region" description="Helical" evidence="6">
    <location>
        <begin position="178"/>
        <end position="199"/>
    </location>
</feature>
<feature type="domain" description="EamA" evidence="7">
    <location>
        <begin position="7"/>
        <end position="139"/>
    </location>
</feature>
<dbReference type="PANTHER" id="PTHR42920:SF5">
    <property type="entry name" value="EAMA DOMAIN-CONTAINING PROTEIN"/>
    <property type="match status" value="1"/>
</dbReference>
<dbReference type="GO" id="GO:0005886">
    <property type="term" value="C:plasma membrane"/>
    <property type="evidence" value="ECO:0007669"/>
    <property type="project" value="UniProtKB-SubCell"/>
</dbReference>
<feature type="transmembrane region" description="Helical" evidence="6">
    <location>
        <begin position="99"/>
        <end position="116"/>
    </location>
</feature>
<dbReference type="InterPro" id="IPR000620">
    <property type="entry name" value="EamA_dom"/>
</dbReference>